<protein>
    <recommendedName>
        <fullName evidence="3">DUF2971 domain-containing protein</fullName>
    </recommendedName>
</protein>
<dbReference type="PATRIC" id="fig|213810.4.peg.20"/>
<dbReference type="Proteomes" id="UP000007054">
    <property type="component" value="Chromosome"/>
</dbReference>
<dbReference type="HOGENOM" id="CLU_050666_1_0_9"/>
<dbReference type="InterPro" id="IPR021352">
    <property type="entry name" value="DUF2971"/>
</dbReference>
<dbReference type="EMBL" id="FP929052">
    <property type="protein sequence ID" value="CBL16420.1"/>
    <property type="molecule type" value="Genomic_DNA"/>
</dbReference>
<keyword evidence="2" id="KW-1185">Reference proteome</keyword>
<evidence type="ECO:0000313" key="1">
    <source>
        <dbReference type="EMBL" id="CBL16420.1"/>
    </source>
</evidence>
<dbReference type="Pfam" id="PF11185">
    <property type="entry name" value="DUF2971"/>
    <property type="match status" value="1"/>
</dbReference>
<gene>
    <name evidence="1" type="ordered locus">RUM_01600</name>
</gene>
<dbReference type="AlphaFoldDB" id="D4L9X5"/>
<evidence type="ECO:0008006" key="3">
    <source>
        <dbReference type="Google" id="ProtNLM"/>
    </source>
</evidence>
<sequence length="298" mass="34940">MRLYRYVRALETIKCGDHDEASEVTDISEKLKKSIQESKLFFSHPASFNDPLECTIPITIENHEKKQKEYAAYLESIISEKVGSRNDESKRSKRIYEASEYGISLENCLVACFSRDGNNQLMWSHYADQHKGVCLCYELPDTPEEFKRQIEWSEQINSIKSDYGLEVYGDSVDYQKKRPSLHISNTSLPVDKWSFDSDYAINDAIFTKPECWMYEKEWRLALITPGASKKRFAAGIDTSNYYATLPREWLKSVTFGLRLEKEYCEKIKSIFKDNYYSTVEFRKAKMVHDEFRIIIEPY</sequence>
<dbReference type="KEGG" id="rch:RUM_01600"/>
<dbReference type="BioCyc" id="RCHA213810:RUM_RS00775-MONOMER"/>
<name>D4L9X5_RUMC1</name>
<accession>D4L9X5</accession>
<proteinExistence type="predicted"/>
<organism evidence="1 2">
    <name type="scientific">Ruminococcus champanellensis (strain DSM 18848 / JCM 17042 / KCTC 15320 / 18P13)</name>
    <dbReference type="NCBI Taxonomy" id="213810"/>
    <lineage>
        <taxon>Bacteria</taxon>
        <taxon>Bacillati</taxon>
        <taxon>Bacillota</taxon>
        <taxon>Clostridia</taxon>
        <taxon>Eubacteriales</taxon>
        <taxon>Oscillospiraceae</taxon>
        <taxon>Ruminococcus</taxon>
    </lineage>
</organism>
<dbReference type="RefSeq" id="WP_015557327.1">
    <property type="nucleotide sequence ID" value="NC_021039.1"/>
</dbReference>
<dbReference type="STRING" id="213810.RUM_01600"/>
<reference evidence="1" key="1">
    <citation type="submission" date="2010-03" db="EMBL/GenBank/DDBJ databases">
        <title>The genome sequence of Ruminococcus sp. 18P13.</title>
        <authorList>
            <consortium name="metaHIT consortium -- http://www.metahit.eu/"/>
            <person name="Pajon A."/>
            <person name="Turner K."/>
            <person name="Parkhill J."/>
            <person name="Bernalier A."/>
        </authorList>
    </citation>
    <scope>NUCLEOTIDE SEQUENCE [LARGE SCALE GENOMIC DNA]</scope>
    <source>
        <strain evidence="1">Type strain: 18P13</strain>
    </source>
</reference>
<reference evidence="1" key="2">
    <citation type="submission" date="2010-03" db="EMBL/GenBank/DDBJ databases">
        <authorList>
            <person name="Pajon A."/>
        </authorList>
    </citation>
    <scope>NUCLEOTIDE SEQUENCE</scope>
    <source>
        <strain evidence="1">Type strain: 18P13</strain>
    </source>
</reference>
<dbReference type="GeneID" id="83155012"/>
<evidence type="ECO:0000313" key="2">
    <source>
        <dbReference type="Proteomes" id="UP000007054"/>
    </source>
</evidence>